<dbReference type="InterPro" id="IPR043502">
    <property type="entry name" value="DNA/RNA_pol_sf"/>
</dbReference>
<evidence type="ECO:0000256" key="3">
    <source>
        <dbReference type="ARBA" id="ARBA00022722"/>
    </source>
</evidence>
<dbReference type="GO" id="GO:0015074">
    <property type="term" value="P:DNA integration"/>
    <property type="evidence" value="ECO:0007669"/>
    <property type="project" value="InterPro"/>
</dbReference>
<dbReference type="InterPro" id="IPR053134">
    <property type="entry name" value="RNA-dir_DNA_polymerase"/>
</dbReference>
<dbReference type="Pfam" id="PF17917">
    <property type="entry name" value="RT_RNaseH"/>
    <property type="match status" value="1"/>
</dbReference>
<evidence type="ECO:0000256" key="2">
    <source>
        <dbReference type="ARBA" id="ARBA00022695"/>
    </source>
</evidence>
<dbReference type="Gene3D" id="3.30.70.270">
    <property type="match status" value="1"/>
</dbReference>
<dbReference type="GO" id="GO:0016787">
    <property type="term" value="F:hydrolase activity"/>
    <property type="evidence" value="ECO:0007669"/>
    <property type="project" value="UniProtKB-KW"/>
</dbReference>
<dbReference type="AlphaFoldDB" id="A0A438H8G3"/>
<comment type="caution">
    <text evidence="8">The sequence shown here is derived from an EMBL/GenBank/DDBJ whole genome shotgun (WGS) entry which is preliminary data.</text>
</comment>
<dbReference type="InterPro" id="IPR041373">
    <property type="entry name" value="RT_RNaseH"/>
</dbReference>
<dbReference type="PANTHER" id="PTHR24559:SF457">
    <property type="entry name" value="RNA-DIRECTED DNA POLYMERASE HOMOLOG"/>
    <property type="match status" value="1"/>
</dbReference>
<organism evidence="8 9">
    <name type="scientific">Vitis vinifera</name>
    <name type="common">Grape</name>
    <dbReference type="NCBI Taxonomy" id="29760"/>
    <lineage>
        <taxon>Eukaryota</taxon>
        <taxon>Viridiplantae</taxon>
        <taxon>Streptophyta</taxon>
        <taxon>Embryophyta</taxon>
        <taxon>Tracheophyta</taxon>
        <taxon>Spermatophyta</taxon>
        <taxon>Magnoliopsida</taxon>
        <taxon>eudicotyledons</taxon>
        <taxon>Gunneridae</taxon>
        <taxon>Pentapetalae</taxon>
        <taxon>rosids</taxon>
        <taxon>Vitales</taxon>
        <taxon>Vitaceae</taxon>
        <taxon>Viteae</taxon>
        <taxon>Vitis</taxon>
    </lineage>
</organism>
<dbReference type="CDD" id="cd01647">
    <property type="entry name" value="RT_LTR"/>
    <property type="match status" value="1"/>
</dbReference>
<proteinExistence type="predicted"/>
<keyword evidence="6" id="KW-0695">RNA-directed DNA polymerase</keyword>
<keyword evidence="3" id="KW-0540">Nuclease</keyword>
<dbReference type="GO" id="GO:0003964">
    <property type="term" value="F:RNA-directed DNA polymerase activity"/>
    <property type="evidence" value="ECO:0007669"/>
    <property type="project" value="UniProtKB-KW"/>
</dbReference>
<accession>A0A438H8G3</accession>
<evidence type="ECO:0000256" key="4">
    <source>
        <dbReference type="ARBA" id="ARBA00022759"/>
    </source>
</evidence>
<keyword evidence="4" id="KW-0255">Endonuclease</keyword>
<dbReference type="InterPro" id="IPR043128">
    <property type="entry name" value="Rev_trsase/Diguanyl_cyclase"/>
</dbReference>
<protein>
    <submittedName>
        <fullName evidence="8">Transposon Ty3-I Gag-Pol polyprotein</fullName>
    </submittedName>
</protein>
<dbReference type="PANTHER" id="PTHR24559">
    <property type="entry name" value="TRANSPOSON TY3-I GAG-POL POLYPROTEIN"/>
    <property type="match status" value="1"/>
</dbReference>
<dbReference type="SUPFAM" id="SSF56672">
    <property type="entry name" value="DNA/RNA polymerases"/>
    <property type="match status" value="1"/>
</dbReference>
<dbReference type="PROSITE" id="PS50994">
    <property type="entry name" value="INTEGRASE"/>
    <property type="match status" value="1"/>
</dbReference>
<evidence type="ECO:0000313" key="9">
    <source>
        <dbReference type="Proteomes" id="UP000288805"/>
    </source>
</evidence>
<reference evidence="8 9" key="1">
    <citation type="journal article" date="2018" name="PLoS Genet.">
        <title>Population sequencing reveals clonal diversity and ancestral inbreeding in the grapevine cultivar Chardonnay.</title>
        <authorList>
            <person name="Roach M.J."/>
            <person name="Johnson D.L."/>
            <person name="Bohlmann J."/>
            <person name="van Vuuren H.J."/>
            <person name="Jones S.J."/>
            <person name="Pretorius I.S."/>
            <person name="Schmidt S.A."/>
            <person name="Borneman A.R."/>
        </authorList>
    </citation>
    <scope>NUCLEOTIDE SEQUENCE [LARGE SCALE GENOMIC DNA]</scope>
    <source>
        <strain evidence="9">cv. Chardonnay</strain>
        <tissue evidence="8">Leaf</tissue>
    </source>
</reference>
<sequence>MDVSLEFKSLPSVGYSRKSYLQVTSQRLARDKLVNLHGRRSLALPSVGPASNVSQISGNFRRNSTTLCKMAAKSSRNKRVISQRCAKFFLQLGSDRLAMAALYGIEEGIDRGLWPKSFPFDPKGKKPSGGQRLGDMGTISSYRPTRPMAPTNLHQILEPVFAAQLGMPLSRAFQKLMEAGLLTQLAPRLIPSPCHLTSGWICIVPTIRCNHEPSIAHSTHAVLPPWAISITIDFVNDDNMHMMSWDDVFPELIVLDDGYEVDTIVIHSGRVAQPPPLVARPFDGAVSHEEQIHIETTTTPKGLIHMMTIDKATCIMFSDDDLPPEGSDHTRPLYITVGCSGHRVPSVLLDNGLTLNVCPLATAIALGYAPLDFGLSTQTVLRIPTFFNLLLGRPWIHRAGAIPSSLHQKVKFIYDRQVITVQSLEDMFASFEPVFQISHTTVDRDTLFGLGFVPIETDYRYMARLHRERVRARLTCTPFDYPVCPYRMCLVDYFIRGSELGDETSGTLVSVMISHSSLDRANLLFLCFLEETIDCGVNVEPTRLEPTSLFDLFGVPAIEVVEEIQTVLVPDLMEDVIVGDDLFKDTFRSIEGASEFVDPPLSFDILSGFISCSDDVCDSTSMDLNRDSFDHDSDPIDERVSPAIGDVETIDFDIEDQPRELKIGSPLSTDESDTLIHLLSVGFISVVEYPKWLANVVHVPKKNGKVRVCVDFRDLNKASPKDDFPLPHIDLLVDNTAGHLMLSFMDGFSGYNKILMALEDMEKTTFITEWVLDMALGCMLAQLDDSGKERAIYYLSKRMLEYEMRYVMIERLCLARSLSLITISEGRSVNDDFPNEEFIAMTSLSATLASSVDFPTDVVIRPLLIESRFAPTYYYLIGETEVQDDLPWYYDIYQVLRSSTYPDATTAKDWRALRQLATRFMICGETLYRRSTDDCCQFVQKCLECQIHGDLIHAPPSELHALTSPWPFSIWGIDIIGKISLKSSSGHEFILVAIDYFTKWVEAASYARLTSVKVANFIRSHIICRYGGAA</sequence>
<dbReference type="EMBL" id="QGNW01000260">
    <property type="protein sequence ID" value="RVW80840.1"/>
    <property type="molecule type" value="Genomic_DNA"/>
</dbReference>
<keyword evidence="5" id="KW-0378">Hydrolase</keyword>
<keyword evidence="2" id="KW-0548">Nucleotidyltransferase</keyword>
<dbReference type="Gene3D" id="3.30.420.10">
    <property type="entry name" value="Ribonuclease H-like superfamily/Ribonuclease H"/>
    <property type="match status" value="1"/>
</dbReference>
<dbReference type="SUPFAM" id="SSF53098">
    <property type="entry name" value="Ribonuclease H-like"/>
    <property type="match status" value="1"/>
</dbReference>
<feature type="domain" description="Integrase catalytic" evidence="7">
    <location>
        <begin position="961"/>
        <end position="1030"/>
    </location>
</feature>
<evidence type="ECO:0000259" key="7">
    <source>
        <dbReference type="PROSITE" id="PS50994"/>
    </source>
</evidence>
<dbReference type="InterPro" id="IPR001584">
    <property type="entry name" value="Integrase_cat-core"/>
</dbReference>
<dbReference type="Proteomes" id="UP000288805">
    <property type="component" value="Unassembled WGS sequence"/>
</dbReference>
<evidence type="ECO:0000256" key="1">
    <source>
        <dbReference type="ARBA" id="ARBA00022679"/>
    </source>
</evidence>
<evidence type="ECO:0000256" key="6">
    <source>
        <dbReference type="ARBA" id="ARBA00022918"/>
    </source>
</evidence>
<dbReference type="InterPro" id="IPR036397">
    <property type="entry name" value="RNaseH_sf"/>
</dbReference>
<dbReference type="Gene3D" id="3.10.10.10">
    <property type="entry name" value="HIV Type 1 Reverse Transcriptase, subunit A, domain 1"/>
    <property type="match status" value="1"/>
</dbReference>
<keyword evidence="1" id="KW-0808">Transferase</keyword>
<dbReference type="GO" id="GO:0003676">
    <property type="term" value="F:nucleic acid binding"/>
    <property type="evidence" value="ECO:0007669"/>
    <property type="project" value="InterPro"/>
</dbReference>
<dbReference type="GO" id="GO:0004519">
    <property type="term" value="F:endonuclease activity"/>
    <property type="evidence" value="ECO:0007669"/>
    <property type="project" value="UniProtKB-KW"/>
</dbReference>
<name>A0A438H8G3_VITVI</name>
<evidence type="ECO:0000313" key="8">
    <source>
        <dbReference type="EMBL" id="RVW80840.1"/>
    </source>
</evidence>
<evidence type="ECO:0000256" key="5">
    <source>
        <dbReference type="ARBA" id="ARBA00022801"/>
    </source>
</evidence>
<dbReference type="InterPro" id="IPR012337">
    <property type="entry name" value="RNaseH-like_sf"/>
</dbReference>
<gene>
    <name evidence="8" type="primary">TY3B-I_622</name>
    <name evidence="8" type="ORF">CK203_047870</name>
</gene>